<sequence>MIFEDLVKTTKDMQDLQRRAAIKKNKDLQEATDEKYRLLLTQINKFVATIEYLYTVAKIEKNKEIISSTIELLTLLELAVESGFAIQDNVSIAETSYKNIQGEMKKDWQKQYSNLTSSTVSTLEAIKGIDAESVSNCLRKIQPAEIWDTNVKKYQTMNTGLNEADQLIASLGLDDGIISFLQNTNAGRATLKDLDDKVLAWIRDEQLESKIRISFVKKLG</sequence>
<keyword evidence="2" id="KW-1185">Reference proteome</keyword>
<dbReference type="AlphaFoldDB" id="A0A974BLB8"/>
<comment type="caution">
    <text evidence="1">The sequence shown here is derived from an EMBL/GenBank/DDBJ whole genome shotgun (WGS) entry which is preliminary data.</text>
</comment>
<dbReference type="RefSeq" id="WP_179238654.1">
    <property type="nucleotide sequence ID" value="NZ_JACBNQ010000015.1"/>
</dbReference>
<organism evidence="1 2">
    <name type="scientific">Sedimentibacter hydroxybenzoicus DSM 7310</name>
    <dbReference type="NCBI Taxonomy" id="1123245"/>
    <lineage>
        <taxon>Bacteria</taxon>
        <taxon>Bacillati</taxon>
        <taxon>Bacillota</taxon>
        <taxon>Tissierellia</taxon>
        <taxon>Sedimentibacter</taxon>
    </lineage>
</organism>
<dbReference type="EMBL" id="JACBNQ010000015">
    <property type="protein sequence ID" value="NYB74951.1"/>
    <property type="molecule type" value="Genomic_DNA"/>
</dbReference>
<proteinExistence type="predicted"/>
<gene>
    <name evidence="1" type="ORF">HZF24_12455</name>
</gene>
<accession>A0A974BLB8</accession>
<evidence type="ECO:0000313" key="2">
    <source>
        <dbReference type="Proteomes" id="UP000611629"/>
    </source>
</evidence>
<protein>
    <submittedName>
        <fullName evidence="1">Uncharacterized protein</fullName>
    </submittedName>
</protein>
<name>A0A974BLB8_SEDHY</name>
<dbReference type="Proteomes" id="UP000611629">
    <property type="component" value="Unassembled WGS sequence"/>
</dbReference>
<reference evidence="1" key="1">
    <citation type="submission" date="2020-07" db="EMBL/GenBank/DDBJ databases">
        <title>Genomic analysis of a strain of Sedimentibacter Hydroxybenzoicus DSM7310.</title>
        <authorList>
            <person name="Ma S."/>
        </authorList>
    </citation>
    <scope>NUCLEOTIDE SEQUENCE</scope>
    <source>
        <strain evidence="1">DSM 7310</strain>
    </source>
</reference>
<evidence type="ECO:0000313" key="1">
    <source>
        <dbReference type="EMBL" id="NYB74951.1"/>
    </source>
</evidence>